<keyword evidence="1" id="KW-0472">Membrane</keyword>
<feature type="transmembrane region" description="Helical" evidence="1">
    <location>
        <begin position="59"/>
        <end position="79"/>
    </location>
</feature>
<dbReference type="EMBL" id="QOIN01000047">
    <property type="protein sequence ID" value="RCG20911.1"/>
    <property type="molecule type" value="Genomic_DNA"/>
</dbReference>
<keyword evidence="3" id="KW-1185">Reference proteome</keyword>
<dbReference type="AlphaFoldDB" id="A0A367ES89"/>
<dbReference type="Pfam" id="PF19953">
    <property type="entry name" value="EACC1"/>
    <property type="match status" value="1"/>
</dbReference>
<keyword evidence="1" id="KW-0812">Transmembrane</keyword>
<dbReference type="Proteomes" id="UP000252914">
    <property type="component" value="Unassembled WGS sequence"/>
</dbReference>
<name>A0A367ES89_9ACTN</name>
<evidence type="ECO:0000313" key="3">
    <source>
        <dbReference type="Proteomes" id="UP000252914"/>
    </source>
</evidence>
<proteinExistence type="predicted"/>
<gene>
    <name evidence="2" type="ORF">DTL70_19725</name>
</gene>
<comment type="caution">
    <text evidence="2">The sequence shown here is derived from an EMBL/GenBank/DDBJ whole genome shotgun (WGS) entry which is preliminary data.</text>
</comment>
<organism evidence="2 3">
    <name type="scientific">Streptomyces diacarni</name>
    <dbReference type="NCBI Taxonomy" id="2800381"/>
    <lineage>
        <taxon>Bacteria</taxon>
        <taxon>Bacillati</taxon>
        <taxon>Actinomycetota</taxon>
        <taxon>Actinomycetes</taxon>
        <taxon>Kitasatosporales</taxon>
        <taxon>Streptomycetaceae</taxon>
        <taxon>Streptomyces</taxon>
    </lineage>
</organism>
<dbReference type="InterPro" id="IPR045428">
    <property type="entry name" value="EACC1"/>
</dbReference>
<protein>
    <submittedName>
        <fullName evidence="2">Uncharacterized protein</fullName>
    </submittedName>
</protein>
<keyword evidence="1" id="KW-1133">Transmembrane helix</keyword>
<sequence>MTAGLELAFEPGSDTFALHDQPWRDQVADLHATLREEVGAVVRRGVPAPGQKGAVDTTVLALGSSGAVTAAVACFRAWLNRDKTRTLTVAWTDDSGAEQRLRVTGDNIDQASFQALTEALGSRCGGDGR</sequence>
<reference evidence="2 3" key="1">
    <citation type="submission" date="2018-06" db="EMBL/GenBank/DDBJ databases">
        <title>Streptomyces reniochalinae sp. nov. and Streptomyces diacarnus sp. nov. from marine sponges.</title>
        <authorList>
            <person name="Li L."/>
        </authorList>
    </citation>
    <scope>NUCLEOTIDE SEQUENCE [LARGE SCALE GENOMIC DNA]</scope>
    <source>
        <strain evidence="2 3">LHW51701</strain>
    </source>
</reference>
<evidence type="ECO:0000313" key="2">
    <source>
        <dbReference type="EMBL" id="RCG20911.1"/>
    </source>
</evidence>
<accession>A0A367ES89</accession>
<evidence type="ECO:0000256" key="1">
    <source>
        <dbReference type="SAM" id="Phobius"/>
    </source>
</evidence>
<dbReference type="RefSeq" id="WP_114023653.1">
    <property type="nucleotide sequence ID" value="NZ_QOIN01000047.1"/>
</dbReference>